<dbReference type="RefSeq" id="WP_169455387.1">
    <property type="nucleotide sequence ID" value="NZ_CP051774.1"/>
</dbReference>
<dbReference type="InterPro" id="IPR017475">
    <property type="entry name" value="EPS_sugar_tfrase"/>
</dbReference>
<keyword evidence="6 7" id="KW-0472">Membrane</keyword>
<evidence type="ECO:0000256" key="2">
    <source>
        <dbReference type="ARBA" id="ARBA00006464"/>
    </source>
</evidence>
<feature type="transmembrane region" description="Helical" evidence="7">
    <location>
        <begin position="92"/>
        <end position="109"/>
    </location>
</feature>
<feature type="domain" description="Bacterial sugar transferase" evidence="8">
    <location>
        <begin position="270"/>
        <end position="461"/>
    </location>
</feature>
<evidence type="ECO:0000256" key="1">
    <source>
        <dbReference type="ARBA" id="ARBA00004141"/>
    </source>
</evidence>
<evidence type="ECO:0000256" key="4">
    <source>
        <dbReference type="ARBA" id="ARBA00022692"/>
    </source>
</evidence>
<dbReference type="PANTHER" id="PTHR30576:SF10">
    <property type="entry name" value="SLL5057 PROTEIN"/>
    <property type="match status" value="1"/>
</dbReference>
<dbReference type="KEGG" id="luo:HHL09_14720"/>
<keyword evidence="5 7" id="KW-1133">Transmembrane helix</keyword>
<dbReference type="GO" id="GO:0016020">
    <property type="term" value="C:membrane"/>
    <property type="evidence" value="ECO:0007669"/>
    <property type="project" value="UniProtKB-SubCell"/>
</dbReference>
<sequence length="467" mass="53105">MPVGRKEAFSIQLLQLLDAGLVWLAFWAASWFRTPIREVVPGGPEGPMSLSQMSWVLYIVVPFTPLALEFFQFYTRPRTKTALQAFSQLFKALLFMALAIGMMVVFAQLSGASRLILGMGGLLTFFVLLARDRLLHSYLRQQELKDYAKERIILAGSDEEIDNFLNGVDAETQGLWKIVARFNLSERPVDELYTLLKEGSVERVIFAVRDTEFGKVAEGVEACELQGVEAWIAAAFIRTQIARPTFDLVGRQPMLVLRSTPELSWELAMKAVLDRVGAFLMILITSPLWIIAIVGIRISSPGPVFFRQRRAGRYGKPFRMWKFRTMVPDAEALLAKTKEEHGNHMEGPVFKLDRDPRVFPFGAFLRRKSIDELPQLLNVLRGQMSLVGPRPLPLYEVDAFEKSEHRRRLSVKPGITCEWQAGGRNTITSFEQWVEMDLRYIDNWSLWLDIKILLRTVPAVLLGRGAN</sequence>
<reference evidence="9 10" key="1">
    <citation type="submission" date="2020-04" db="EMBL/GenBank/DDBJ databases">
        <title>Luteolibacter sp. G-1-1-1 isolated from soil.</title>
        <authorList>
            <person name="Dahal R.H."/>
        </authorList>
    </citation>
    <scope>NUCLEOTIDE SEQUENCE [LARGE SCALE GENOMIC DNA]</scope>
    <source>
        <strain evidence="9 10">G-1-1-1</strain>
    </source>
</reference>
<feature type="transmembrane region" description="Helical" evidence="7">
    <location>
        <begin position="276"/>
        <end position="298"/>
    </location>
</feature>
<name>A0A858RJ94_9BACT</name>
<evidence type="ECO:0000256" key="7">
    <source>
        <dbReference type="SAM" id="Phobius"/>
    </source>
</evidence>
<evidence type="ECO:0000259" key="8">
    <source>
        <dbReference type="Pfam" id="PF02397"/>
    </source>
</evidence>
<feature type="transmembrane region" description="Helical" evidence="7">
    <location>
        <begin position="12"/>
        <end position="32"/>
    </location>
</feature>
<evidence type="ECO:0000256" key="5">
    <source>
        <dbReference type="ARBA" id="ARBA00022989"/>
    </source>
</evidence>
<keyword evidence="4 7" id="KW-0812">Transmembrane</keyword>
<dbReference type="Pfam" id="PF02397">
    <property type="entry name" value="Bac_transf"/>
    <property type="match status" value="1"/>
</dbReference>
<dbReference type="EMBL" id="CP051774">
    <property type="protein sequence ID" value="QJE96987.1"/>
    <property type="molecule type" value="Genomic_DNA"/>
</dbReference>
<evidence type="ECO:0000313" key="9">
    <source>
        <dbReference type="EMBL" id="QJE96987.1"/>
    </source>
</evidence>
<comment type="similarity">
    <text evidence="2">Belongs to the bacterial sugar transferase family.</text>
</comment>
<evidence type="ECO:0000256" key="6">
    <source>
        <dbReference type="ARBA" id="ARBA00023136"/>
    </source>
</evidence>
<dbReference type="GO" id="GO:0016780">
    <property type="term" value="F:phosphotransferase activity, for other substituted phosphate groups"/>
    <property type="evidence" value="ECO:0007669"/>
    <property type="project" value="TreeGrafter"/>
</dbReference>
<organism evidence="9 10">
    <name type="scientific">Luteolibacter luteus</name>
    <dbReference type="NCBI Taxonomy" id="2728835"/>
    <lineage>
        <taxon>Bacteria</taxon>
        <taxon>Pseudomonadati</taxon>
        <taxon>Verrucomicrobiota</taxon>
        <taxon>Verrucomicrobiia</taxon>
        <taxon>Verrucomicrobiales</taxon>
        <taxon>Verrucomicrobiaceae</taxon>
        <taxon>Luteolibacter</taxon>
    </lineage>
</organism>
<dbReference type="NCBIfam" id="TIGR03025">
    <property type="entry name" value="EPS_sugtrans"/>
    <property type="match status" value="1"/>
</dbReference>
<dbReference type="AlphaFoldDB" id="A0A858RJ94"/>
<dbReference type="Pfam" id="PF13727">
    <property type="entry name" value="CoA_binding_3"/>
    <property type="match status" value="1"/>
</dbReference>
<keyword evidence="10" id="KW-1185">Reference proteome</keyword>
<protein>
    <submittedName>
        <fullName evidence="9">Sugar transferase</fullName>
    </submittedName>
</protein>
<proteinExistence type="inferred from homology"/>
<evidence type="ECO:0000313" key="10">
    <source>
        <dbReference type="Proteomes" id="UP000501812"/>
    </source>
</evidence>
<dbReference type="Proteomes" id="UP000501812">
    <property type="component" value="Chromosome"/>
</dbReference>
<gene>
    <name evidence="9" type="ORF">HHL09_14720</name>
</gene>
<dbReference type="InterPro" id="IPR003362">
    <property type="entry name" value="Bact_transf"/>
</dbReference>
<comment type="subcellular location">
    <subcellularLocation>
        <location evidence="1">Membrane</location>
        <topology evidence="1">Multi-pass membrane protein</topology>
    </subcellularLocation>
</comment>
<keyword evidence="3 9" id="KW-0808">Transferase</keyword>
<dbReference type="PANTHER" id="PTHR30576">
    <property type="entry name" value="COLANIC BIOSYNTHESIS UDP-GLUCOSE LIPID CARRIER TRANSFERASE"/>
    <property type="match status" value="1"/>
</dbReference>
<feature type="transmembrane region" description="Helical" evidence="7">
    <location>
        <begin position="52"/>
        <end position="71"/>
    </location>
</feature>
<feature type="transmembrane region" description="Helical" evidence="7">
    <location>
        <begin position="115"/>
        <end position="131"/>
    </location>
</feature>
<accession>A0A858RJ94</accession>
<evidence type="ECO:0000256" key="3">
    <source>
        <dbReference type="ARBA" id="ARBA00022679"/>
    </source>
</evidence>